<dbReference type="OMA" id="CHQCLYQ"/>
<feature type="transmembrane region" description="Helical" evidence="2">
    <location>
        <begin position="633"/>
        <end position="651"/>
    </location>
</feature>
<keyword evidence="2" id="KW-0812">Transmembrane</keyword>
<dbReference type="PANTHER" id="PTHR31061">
    <property type="entry name" value="LD22376P"/>
    <property type="match status" value="1"/>
</dbReference>
<reference evidence="3" key="2">
    <citation type="submission" date="2025-08" db="UniProtKB">
        <authorList>
            <consortium name="Ensembl"/>
        </authorList>
    </citation>
    <scope>IDENTIFICATION</scope>
</reference>
<dbReference type="AlphaFoldDB" id="A0A3P8V266"/>
<evidence type="ECO:0000256" key="1">
    <source>
        <dbReference type="SAM" id="MobiDB-lite"/>
    </source>
</evidence>
<evidence type="ECO:0000313" key="3">
    <source>
        <dbReference type="Ensembl" id="ENSCSEP00000009493.1"/>
    </source>
</evidence>
<name>A0A3P8V266_CYNSE</name>
<dbReference type="GeneTree" id="ENSGT00390000001491"/>
<dbReference type="InParanoid" id="A0A3P8V266"/>
<organism evidence="3 4">
    <name type="scientific">Cynoglossus semilaevis</name>
    <name type="common">Tongue sole</name>
    <dbReference type="NCBI Taxonomy" id="244447"/>
    <lineage>
        <taxon>Eukaryota</taxon>
        <taxon>Metazoa</taxon>
        <taxon>Chordata</taxon>
        <taxon>Craniata</taxon>
        <taxon>Vertebrata</taxon>
        <taxon>Euteleostomi</taxon>
        <taxon>Actinopterygii</taxon>
        <taxon>Neopterygii</taxon>
        <taxon>Teleostei</taxon>
        <taxon>Neoteleostei</taxon>
        <taxon>Acanthomorphata</taxon>
        <taxon>Carangaria</taxon>
        <taxon>Pleuronectiformes</taxon>
        <taxon>Pleuronectoidei</taxon>
        <taxon>Cynoglossidae</taxon>
        <taxon>Cynoglossinae</taxon>
        <taxon>Cynoglossus</taxon>
    </lineage>
</organism>
<keyword evidence="2" id="KW-1133">Transmembrane helix</keyword>
<protein>
    <submittedName>
        <fullName evidence="3">Heparan-alpha-glucosaminide N-acetyltransferase</fullName>
    </submittedName>
</protein>
<feature type="compositionally biased region" description="Basic residues" evidence="1">
    <location>
        <begin position="1"/>
        <end position="13"/>
    </location>
</feature>
<feature type="transmembrane region" description="Helical" evidence="2">
    <location>
        <begin position="377"/>
        <end position="398"/>
    </location>
</feature>
<dbReference type="RefSeq" id="XP_008315223.2">
    <property type="nucleotide sequence ID" value="XM_008317001.3"/>
</dbReference>
<feature type="transmembrane region" description="Helical" evidence="2">
    <location>
        <begin position="596"/>
        <end position="613"/>
    </location>
</feature>
<dbReference type="FunCoup" id="A0A3P8V266">
    <property type="interactions" value="306"/>
</dbReference>
<feature type="transmembrane region" description="Helical" evidence="2">
    <location>
        <begin position="565"/>
        <end position="584"/>
    </location>
</feature>
<keyword evidence="2" id="KW-0472">Membrane</keyword>
<dbReference type="GeneID" id="103383737"/>
<dbReference type="KEGG" id="csem:103383737"/>
<feature type="transmembrane region" description="Helical" evidence="2">
    <location>
        <begin position="410"/>
        <end position="430"/>
    </location>
</feature>
<dbReference type="Ensembl" id="ENSCSET00000009605.1">
    <property type="protein sequence ID" value="ENSCSEP00000009493.1"/>
    <property type="gene ID" value="ENSCSEG00000006097.1"/>
</dbReference>
<accession>A0A3P8V266</accession>
<dbReference type="PANTHER" id="PTHR31061:SF37">
    <property type="entry name" value="HEPARAN-ALPHA-GLUCOSAMINIDE N-ACETYLTRANSFERASE"/>
    <property type="match status" value="1"/>
</dbReference>
<dbReference type="STRING" id="244447.ENSCSEP00000009493"/>
<dbReference type="Proteomes" id="UP000265120">
    <property type="component" value="Chromosome 9"/>
</dbReference>
<evidence type="ECO:0000256" key="2">
    <source>
        <dbReference type="SAM" id="Phobius"/>
    </source>
</evidence>
<feature type="transmembrane region" description="Helical" evidence="2">
    <location>
        <begin position="497"/>
        <end position="518"/>
    </location>
</feature>
<feature type="region of interest" description="Disordered" evidence="1">
    <location>
        <begin position="1"/>
        <end position="26"/>
    </location>
</feature>
<proteinExistence type="predicted"/>
<dbReference type="OrthoDB" id="2149840at2759"/>
<keyword evidence="4" id="KW-1185">Reference proteome</keyword>
<feature type="transmembrane region" description="Helical" evidence="2">
    <location>
        <begin position="527"/>
        <end position="545"/>
    </location>
</feature>
<sequence length="659" mass="74049">MPKQRKVGNRKKYSKEETLGNHKSPCPIVVKQERPDEMKQTGNFVFFFAAIALVFGVCVTPLTADMTYSGLTPEKHSALKMDEALLTVNNELVTDVVVSWRSERCYQCLYQQLGVVPAASSPGELGSLDFVVSTEHEITLQLNSTVNLGLCSVPFHFGEQGNYSLWVKNLNDSSVVSCSVVTDTEPINSYMPILVAFFIFAGVFLVTALWRIIWKLDVVKHLLFRMTGSMVTERLINSELGSPGRTMPVTDNIIPPTQGHNQRLRSLDTFRGISLVIMVFVNYGGGRYWFFRHASWNGLTVADLVFPWFVFIMGTSIALSVNSLLCAGKTRRSLLGKVVWRSVQLFLIGVFVIGPHYCNGPLDWNNLRIPGVLQRLAWSYLVVACLDIMVAKGHVNVLTTGAWWSSFLDILLYWPAWICIIVLEVIWLYLTFQLPVPDCPTGYLGPGGLGDMGLYSNCTAGAAGFIDRWLLGENHIYHNPSSRVVYATHVPFDPEGILGSINSILMAFLGLQAGKIILHHRESHSSMLSRFLIWGLFLGAVSAVLTKCSTDHGFIPVNKNLWSLSYVTTLACFAFVLLTLLFYIVDVKAWWSGAPFFYPGTNSILVYVGHEVFEDYFPFRWHMTNNQSHAEHLTQNLVATSCWVLISYVLYRKKIFWKI</sequence>
<reference evidence="3" key="3">
    <citation type="submission" date="2025-09" db="UniProtKB">
        <authorList>
            <consortium name="Ensembl"/>
        </authorList>
    </citation>
    <scope>IDENTIFICATION</scope>
</reference>
<feature type="transmembrane region" description="Helical" evidence="2">
    <location>
        <begin position="272"/>
        <end position="290"/>
    </location>
</feature>
<reference evidence="3 4" key="1">
    <citation type="journal article" date="2014" name="Nat. Genet.">
        <title>Whole-genome sequence of a flatfish provides insights into ZW sex chromosome evolution and adaptation to a benthic lifestyle.</title>
        <authorList>
            <person name="Chen S."/>
            <person name="Zhang G."/>
            <person name="Shao C."/>
            <person name="Huang Q."/>
            <person name="Liu G."/>
            <person name="Zhang P."/>
            <person name="Song W."/>
            <person name="An N."/>
            <person name="Chalopin D."/>
            <person name="Volff J.N."/>
            <person name="Hong Y."/>
            <person name="Li Q."/>
            <person name="Sha Z."/>
            <person name="Zhou H."/>
            <person name="Xie M."/>
            <person name="Yu Q."/>
            <person name="Liu Y."/>
            <person name="Xiang H."/>
            <person name="Wang N."/>
            <person name="Wu K."/>
            <person name="Yang C."/>
            <person name="Zhou Q."/>
            <person name="Liao X."/>
            <person name="Yang L."/>
            <person name="Hu Q."/>
            <person name="Zhang J."/>
            <person name="Meng L."/>
            <person name="Jin L."/>
            <person name="Tian Y."/>
            <person name="Lian J."/>
            <person name="Yang J."/>
            <person name="Miao G."/>
            <person name="Liu S."/>
            <person name="Liang Z."/>
            <person name="Yan F."/>
            <person name="Li Y."/>
            <person name="Sun B."/>
            <person name="Zhang H."/>
            <person name="Zhang J."/>
            <person name="Zhu Y."/>
            <person name="Du M."/>
            <person name="Zhao Y."/>
            <person name="Schartl M."/>
            <person name="Tang Q."/>
            <person name="Wang J."/>
        </authorList>
    </citation>
    <scope>NUCLEOTIDE SEQUENCE</scope>
</reference>
<evidence type="ECO:0000313" key="4">
    <source>
        <dbReference type="Proteomes" id="UP000265120"/>
    </source>
</evidence>
<feature type="transmembrane region" description="Helical" evidence="2">
    <location>
        <begin position="44"/>
        <end position="64"/>
    </location>
</feature>
<feature type="transmembrane region" description="Helical" evidence="2">
    <location>
        <begin position="305"/>
        <end position="326"/>
    </location>
</feature>
<feature type="transmembrane region" description="Helical" evidence="2">
    <location>
        <begin position="338"/>
        <end position="357"/>
    </location>
</feature>
<dbReference type="CTD" id="138050"/>
<feature type="transmembrane region" description="Helical" evidence="2">
    <location>
        <begin position="190"/>
        <end position="213"/>
    </location>
</feature>